<accession>A0A803R442</accession>
<dbReference type="InterPro" id="IPR012340">
    <property type="entry name" value="NA-bd_OB-fold"/>
</dbReference>
<dbReference type="SUPFAM" id="SSF50249">
    <property type="entry name" value="Nucleic acid-binding proteins"/>
    <property type="match status" value="1"/>
</dbReference>
<evidence type="ECO:0000256" key="3">
    <source>
        <dbReference type="ARBA" id="ARBA00022771"/>
    </source>
</evidence>
<dbReference type="EnsemblPlants" id="novel_model_4861_5bd9a17a">
    <property type="protein sequence ID" value="cds.novel_model_4861_5bd9a17a"/>
    <property type="gene ID" value="novel_gene_2538_5bd9a17a"/>
</dbReference>
<dbReference type="EMBL" id="UZAU01000566">
    <property type="status" value="NOT_ANNOTATED_CDS"/>
    <property type="molecule type" value="Genomic_DNA"/>
</dbReference>
<comment type="similarity">
    <text evidence="1">Belongs to the replication factor A protein 1 family.</text>
</comment>
<accession>A0A803R446</accession>
<feature type="domain" description="Replication protein A 70 kDa DNA-binding subunit B/D first OB fold" evidence="6">
    <location>
        <begin position="7"/>
        <end position="91"/>
    </location>
</feature>
<dbReference type="Gramene" id="novel_model_4863_5bd9a17a.2.5bd9b13a">
    <property type="protein sequence ID" value="cds.novel_model_4863_5bd9a17a.2.5bd9b13a"/>
    <property type="gene ID" value="novel_gene_2538_5bd9a17a"/>
</dbReference>
<evidence type="ECO:0000256" key="1">
    <source>
        <dbReference type="ARBA" id="ARBA00005690"/>
    </source>
</evidence>
<dbReference type="AlphaFoldDB" id="A0A803R442"/>
<evidence type="ECO:0000313" key="8">
    <source>
        <dbReference type="Proteomes" id="UP000596661"/>
    </source>
</evidence>
<protein>
    <recommendedName>
        <fullName evidence="6">Replication protein A 70 kDa DNA-binding subunit B/D first OB fold domain-containing protein</fullName>
    </recommendedName>
</protein>
<keyword evidence="3" id="KW-0863">Zinc-finger</keyword>
<evidence type="ECO:0000313" key="7">
    <source>
        <dbReference type="EnsemblPlants" id="cds.novel_model_4861_5bd9a17a"/>
    </source>
</evidence>
<evidence type="ECO:0000256" key="2">
    <source>
        <dbReference type="ARBA" id="ARBA00022723"/>
    </source>
</evidence>
<evidence type="ECO:0000259" key="6">
    <source>
        <dbReference type="Pfam" id="PF02721"/>
    </source>
</evidence>
<accession>A0A803R444</accession>
<dbReference type="GO" id="GO:0008270">
    <property type="term" value="F:zinc ion binding"/>
    <property type="evidence" value="ECO:0007669"/>
    <property type="project" value="UniProtKB-KW"/>
</dbReference>
<keyword evidence="4" id="KW-0862">Zinc</keyword>
<keyword evidence="8" id="KW-1185">Reference proteome</keyword>
<dbReference type="EnsemblPlants" id="novel_model_4865_5bd9a17a.4.5bd9b13a">
    <property type="protein sequence ID" value="cds.novel_model_4865_5bd9a17a.4.5bd9b13a"/>
    <property type="gene ID" value="novel_gene_2538_5bd9a17a"/>
</dbReference>
<keyword evidence="2" id="KW-0479">Metal-binding</keyword>
<dbReference type="Gramene" id="novel_model_4865_5bd9a17a.4.5bd9b13a">
    <property type="protein sequence ID" value="cds.novel_model_4865_5bd9a17a.4.5bd9b13a"/>
    <property type="gene ID" value="novel_gene_2538_5bd9a17a"/>
</dbReference>
<dbReference type="InterPro" id="IPR003871">
    <property type="entry name" value="RFA1B/D_OB_1st"/>
</dbReference>
<dbReference type="GO" id="GO:0003677">
    <property type="term" value="F:DNA binding"/>
    <property type="evidence" value="ECO:0007669"/>
    <property type="project" value="UniProtKB-KW"/>
</dbReference>
<evidence type="ECO:0000256" key="4">
    <source>
        <dbReference type="ARBA" id="ARBA00022833"/>
    </source>
</evidence>
<organism evidence="7 8">
    <name type="scientific">Cannabis sativa</name>
    <name type="common">Hemp</name>
    <name type="synonym">Marijuana</name>
    <dbReference type="NCBI Taxonomy" id="3483"/>
    <lineage>
        <taxon>Eukaryota</taxon>
        <taxon>Viridiplantae</taxon>
        <taxon>Streptophyta</taxon>
        <taxon>Embryophyta</taxon>
        <taxon>Tracheophyta</taxon>
        <taxon>Spermatophyta</taxon>
        <taxon>Magnoliopsida</taxon>
        <taxon>eudicotyledons</taxon>
        <taxon>Gunneridae</taxon>
        <taxon>Pentapetalae</taxon>
        <taxon>rosids</taxon>
        <taxon>fabids</taxon>
        <taxon>Rosales</taxon>
        <taxon>Cannabaceae</taxon>
        <taxon>Cannabis</taxon>
    </lineage>
</organism>
<dbReference type="OMA" id="FIWIIDR"/>
<dbReference type="EnsemblPlants" id="novel_model_4863_5bd9a17a.2.5bd9b13a">
    <property type="protein sequence ID" value="cds.novel_model_4863_5bd9a17a.2.5bd9b13a"/>
    <property type="gene ID" value="novel_gene_2538_5bd9a17a"/>
</dbReference>
<proteinExistence type="inferred from homology"/>
<keyword evidence="5" id="KW-0238">DNA-binding</keyword>
<evidence type="ECO:0000256" key="5">
    <source>
        <dbReference type="ARBA" id="ARBA00023125"/>
    </source>
</evidence>
<reference evidence="7 8" key="1">
    <citation type="submission" date="2018-11" db="EMBL/GenBank/DDBJ databases">
        <authorList>
            <person name="Grassa J C."/>
        </authorList>
    </citation>
    <scope>NUCLEOTIDE SEQUENCE [LARGE SCALE GENOMIC DNA]</scope>
</reference>
<name>A0A803R442_CANSA</name>
<dbReference type="FunFam" id="2.40.50.140:FF:000041">
    <property type="entry name" value="Replication protein A subunit"/>
    <property type="match status" value="1"/>
</dbReference>
<dbReference type="Gramene" id="novel_model_4861_5bd9a17a">
    <property type="protein sequence ID" value="cds.novel_model_4861_5bd9a17a"/>
    <property type="gene ID" value="novel_gene_2538_5bd9a17a"/>
</dbReference>
<dbReference type="Gene3D" id="2.40.50.140">
    <property type="entry name" value="Nucleic acid-binding proteins"/>
    <property type="match status" value="1"/>
</dbReference>
<sequence length="120" mass="14066">MATIEKFIKDIHPSETKWRVKVIVLEKGMPKTARNVAKRYQNLLLSDSQKTQIQATIYDDDIEKFQNTLTVHGCYYISNAYVKFTKLQYQVLGIPYEWVISSRSTLVEMCQRKISQCQLQ</sequence>
<dbReference type="Pfam" id="PF02721">
    <property type="entry name" value="DUF223"/>
    <property type="match status" value="1"/>
</dbReference>
<dbReference type="Proteomes" id="UP000596661">
    <property type="component" value="Chromosome 6"/>
</dbReference>
<reference evidence="7" key="2">
    <citation type="submission" date="2021-03" db="UniProtKB">
        <authorList>
            <consortium name="EnsemblPlants"/>
        </authorList>
    </citation>
    <scope>IDENTIFICATION</scope>
</reference>